<name>I3W066_ACEPA</name>
<dbReference type="InterPro" id="IPR050921">
    <property type="entry name" value="T4SS_GSP_E_ATPase"/>
</dbReference>
<comment type="similarity">
    <text evidence="1">Belongs to the GSP E family.</text>
</comment>
<dbReference type="Gene3D" id="3.30.450.90">
    <property type="match status" value="1"/>
</dbReference>
<dbReference type="PANTHER" id="PTHR30486">
    <property type="entry name" value="TWITCHING MOTILITY PROTEIN PILT"/>
    <property type="match status" value="1"/>
</dbReference>
<reference evidence="3" key="1">
    <citation type="submission" date="2012-01" db="EMBL/GenBank/DDBJ databases">
        <authorList>
            <person name="Summers A.O."/>
            <person name="Wireman J."/>
        </authorList>
    </citation>
    <scope>NUCLEOTIDE SEQUENCE</scope>
    <source>
        <strain evidence="3">AC2-58</strain>
        <plasmid evidence="3">pAC258-29</plasmid>
    </source>
</reference>
<dbReference type="EMBL" id="JQ418523">
    <property type="protein sequence ID" value="AFK88993.1"/>
    <property type="molecule type" value="Genomic_DNA"/>
</dbReference>
<evidence type="ECO:0000259" key="2">
    <source>
        <dbReference type="Pfam" id="PF00437"/>
    </source>
</evidence>
<dbReference type="GO" id="GO:0016887">
    <property type="term" value="F:ATP hydrolysis activity"/>
    <property type="evidence" value="ECO:0007669"/>
    <property type="project" value="InterPro"/>
</dbReference>
<dbReference type="Gene3D" id="3.40.50.300">
    <property type="entry name" value="P-loop containing nucleotide triphosphate hydrolases"/>
    <property type="match status" value="1"/>
</dbReference>
<geneLocation type="plasmid" evidence="3">
    <name>pAC258-29</name>
</geneLocation>
<dbReference type="InterPro" id="IPR027417">
    <property type="entry name" value="P-loop_NTPase"/>
</dbReference>
<dbReference type="SUPFAM" id="SSF52540">
    <property type="entry name" value="P-loop containing nucleoside triphosphate hydrolases"/>
    <property type="match status" value="1"/>
</dbReference>
<evidence type="ECO:0000256" key="1">
    <source>
        <dbReference type="ARBA" id="ARBA00006611"/>
    </source>
</evidence>
<accession>I3W066</accession>
<dbReference type="PANTHER" id="PTHR30486:SF6">
    <property type="entry name" value="TYPE IV PILUS RETRACTATION ATPASE PILT"/>
    <property type="match status" value="1"/>
</dbReference>
<proteinExistence type="inferred from homology"/>
<dbReference type="RefSeq" id="WP_015062343.1">
    <property type="nucleotide sequence ID" value="NC_019337.1"/>
</dbReference>
<sequence>MSDMTAIISRQLNWLLRPIDHLLLDPTVTDIHINGPGPDGNTPIFVKRGAVRSIETAPFTMQDLENIGINAAALNRQDIAEDAPFCSTKLPAGQRVQLVRSPACPPTQYAIAIRRPSAKTSTPDELEQQGVFSLTKPSDIIRSTPRPIIKDMLDLKAAGRYRQMLELAISNGMTVIWAGMVGTGKTHNLRAFINAIPLDRRIVTVEDMEEVINLAHKNVVNLLYPKGKGQGLSKHTAEDCTEAALRLDMDVLINQELRDAAAWAFIRAIISGHPGMSSCHAPSAEEAYRAIALMARQHEAARTIPNEDLDALLRDLIPVIAYCETIGGQRRVTQVHFDPSGRHEVTSQAAAALAGAR</sequence>
<protein>
    <submittedName>
        <fullName evidence="3">ATPase required for both assembly of type IV secretion complex and secretion of T-DNA complex, VirB11</fullName>
    </submittedName>
</protein>
<dbReference type="InterPro" id="IPR001482">
    <property type="entry name" value="T2SS/T4SS_dom"/>
</dbReference>
<evidence type="ECO:0000313" key="3">
    <source>
        <dbReference type="EMBL" id="AFK88993.1"/>
    </source>
</evidence>
<keyword evidence="3" id="KW-0614">Plasmid</keyword>
<organism evidence="3">
    <name type="scientific">Acetobacter pasteurianus</name>
    <name type="common">Acetobacter turbidans</name>
    <dbReference type="NCBI Taxonomy" id="438"/>
    <lineage>
        <taxon>Bacteria</taxon>
        <taxon>Pseudomonadati</taxon>
        <taxon>Pseudomonadota</taxon>
        <taxon>Alphaproteobacteria</taxon>
        <taxon>Acetobacterales</taxon>
        <taxon>Acetobacteraceae</taxon>
        <taxon>Acetobacter</taxon>
    </lineage>
</organism>
<feature type="domain" description="Bacterial type II secretion system protein E" evidence="2">
    <location>
        <begin position="163"/>
        <end position="298"/>
    </location>
</feature>
<dbReference type="AlphaFoldDB" id="I3W066"/>
<dbReference type="CDD" id="cd01130">
    <property type="entry name" value="VirB11-like_ATPase"/>
    <property type="match status" value="1"/>
</dbReference>
<dbReference type="Pfam" id="PF00437">
    <property type="entry name" value="T2SSE"/>
    <property type="match status" value="1"/>
</dbReference>